<keyword evidence="2" id="KW-1185">Reference proteome</keyword>
<dbReference type="AlphaFoldDB" id="A0A7R8CI78"/>
<evidence type="ECO:0000313" key="1">
    <source>
        <dbReference type="EMBL" id="CAF2829725.1"/>
    </source>
</evidence>
<proteinExistence type="predicted"/>
<name>A0A7R8CI78_LEPSM</name>
<organism evidence="1 2">
    <name type="scientific">Lepeophtheirus salmonis</name>
    <name type="common">Salmon louse</name>
    <name type="synonym">Caligus salmonis</name>
    <dbReference type="NCBI Taxonomy" id="72036"/>
    <lineage>
        <taxon>Eukaryota</taxon>
        <taxon>Metazoa</taxon>
        <taxon>Ecdysozoa</taxon>
        <taxon>Arthropoda</taxon>
        <taxon>Crustacea</taxon>
        <taxon>Multicrustacea</taxon>
        <taxon>Hexanauplia</taxon>
        <taxon>Copepoda</taxon>
        <taxon>Siphonostomatoida</taxon>
        <taxon>Caligidae</taxon>
        <taxon>Lepeophtheirus</taxon>
    </lineage>
</organism>
<reference evidence="1" key="1">
    <citation type="submission" date="2021-02" db="EMBL/GenBank/DDBJ databases">
        <authorList>
            <person name="Bekaert M."/>
        </authorList>
    </citation>
    <scope>NUCLEOTIDE SEQUENCE</scope>
    <source>
        <strain evidence="1">IoA-00</strain>
    </source>
</reference>
<dbReference type="Proteomes" id="UP000675881">
    <property type="component" value="Chromosome 13"/>
</dbReference>
<protein>
    <submittedName>
        <fullName evidence="1">(salmon louse) hypothetical protein</fullName>
    </submittedName>
</protein>
<evidence type="ECO:0000313" key="2">
    <source>
        <dbReference type="Proteomes" id="UP000675881"/>
    </source>
</evidence>
<sequence length="102" mass="11251">MEALDLLKTLESDRVQADLYMSRRATSLNATTPTNVSMIEDQNEVLAVSSSCNTEGQMFSFMIKSDSFDGHSSNRLDGCTGRGDAVDRAHHCVRQSLQSFES</sequence>
<accession>A0A7R8CI78</accession>
<dbReference type="EMBL" id="HG994592">
    <property type="protein sequence ID" value="CAF2829725.1"/>
    <property type="molecule type" value="Genomic_DNA"/>
</dbReference>
<gene>
    <name evidence="1" type="ORF">LSAA_4435</name>
</gene>